<sequence length="100" mass="11790">MGYNFKRSDLKFDYKWTAKAEGDNAKITGFPDNFLLDRNEGYEVLPFIKRYVEKRKWVDANKKAVEPSIATGQKVEQLIHKCPSDKRSHKNIEAWIQVNW</sequence>
<accession>A0ABQ1UWT1</accession>
<comment type="caution">
    <text evidence="1">The sequence shown here is derived from an EMBL/GenBank/DDBJ whole genome shotgun (WGS) entry which is preliminary data.</text>
</comment>
<gene>
    <name evidence="1" type="ORF">GCM10011383_43300</name>
</gene>
<dbReference type="RefSeq" id="WP_188816189.1">
    <property type="nucleotide sequence ID" value="NZ_BMHT01000011.1"/>
</dbReference>
<proteinExistence type="predicted"/>
<dbReference type="EMBL" id="BMHT01000011">
    <property type="protein sequence ID" value="GGF27069.1"/>
    <property type="molecule type" value="Genomic_DNA"/>
</dbReference>
<organism evidence="1 2">
    <name type="scientific">Hymenobacter cavernae</name>
    <dbReference type="NCBI Taxonomy" id="2044852"/>
    <lineage>
        <taxon>Bacteria</taxon>
        <taxon>Pseudomonadati</taxon>
        <taxon>Bacteroidota</taxon>
        <taxon>Cytophagia</taxon>
        <taxon>Cytophagales</taxon>
        <taxon>Hymenobacteraceae</taxon>
        <taxon>Hymenobacter</taxon>
    </lineage>
</organism>
<evidence type="ECO:0000313" key="1">
    <source>
        <dbReference type="EMBL" id="GGF27069.1"/>
    </source>
</evidence>
<dbReference type="Proteomes" id="UP000632273">
    <property type="component" value="Unassembled WGS sequence"/>
</dbReference>
<reference evidence="2" key="1">
    <citation type="journal article" date="2019" name="Int. J. Syst. Evol. Microbiol.">
        <title>The Global Catalogue of Microorganisms (GCM) 10K type strain sequencing project: providing services to taxonomists for standard genome sequencing and annotation.</title>
        <authorList>
            <consortium name="The Broad Institute Genomics Platform"/>
            <consortium name="The Broad Institute Genome Sequencing Center for Infectious Disease"/>
            <person name="Wu L."/>
            <person name="Ma J."/>
        </authorList>
    </citation>
    <scope>NUCLEOTIDE SEQUENCE [LARGE SCALE GENOMIC DNA]</scope>
    <source>
        <strain evidence="2">CGMCC 1.15197</strain>
    </source>
</reference>
<evidence type="ECO:0000313" key="2">
    <source>
        <dbReference type="Proteomes" id="UP000632273"/>
    </source>
</evidence>
<name>A0ABQ1UWT1_9BACT</name>
<keyword evidence="2" id="KW-1185">Reference proteome</keyword>
<protein>
    <submittedName>
        <fullName evidence="1">Uncharacterized protein</fullName>
    </submittedName>
</protein>